<sequence>MPHECTIISKSEIESRIFVNGIGRKIQRYLIVSENNPLGQQFFRSSMSLRQEQKRQLEMNQLVAHPFSAFKCWYDLYLMILYLFCLILKPMQHGFLRRRHYKNDFFFAFTFLVDTMCCVDVVISFFTGYVITQTKSVELRRRAVARHYLTSCYFLADVLSSIPVGVLYRVPKFNHFRWYLGVFYILVLFKIVRLVTMIGIYQKALQYRKVKSAGTTDTMFIVYSSMIVLIVIHWMTCLQYGIPRLARNYFSNTPISNTIVGNGTWFSRQALSEKSLLKQYTSSFFKSSAYILGVRITKLQEQMLPEEYMLGVFTYFLGKIVIGFLWIVLAVAILNSRAVDIKFSAMMNQLDEYMARKQLPMNLRNKIVQYYNYKYQRKYLNEEHVASMLSNNLKKRS</sequence>
<organism evidence="2 3">
    <name type="scientific">Molorchus minor</name>
    <dbReference type="NCBI Taxonomy" id="1323400"/>
    <lineage>
        <taxon>Eukaryota</taxon>
        <taxon>Metazoa</taxon>
        <taxon>Ecdysozoa</taxon>
        <taxon>Arthropoda</taxon>
        <taxon>Hexapoda</taxon>
        <taxon>Insecta</taxon>
        <taxon>Pterygota</taxon>
        <taxon>Neoptera</taxon>
        <taxon>Endopterygota</taxon>
        <taxon>Coleoptera</taxon>
        <taxon>Polyphaga</taxon>
        <taxon>Cucujiformia</taxon>
        <taxon>Chrysomeloidea</taxon>
        <taxon>Cerambycidae</taxon>
        <taxon>Lamiinae</taxon>
        <taxon>Monochamini</taxon>
        <taxon>Molorchus</taxon>
    </lineage>
</organism>
<dbReference type="Gene3D" id="1.10.287.630">
    <property type="entry name" value="Helix hairpin bin"/>
    <property type="match status" value="1"/>
</dbReference>
<feature type="transmembrane region" description="Helical" evidence="1">
    <location>
        <begin position="312"/>
        <end position="334"/>
    </location>
</feature>
<feature type="transmembrane region" description="Helical" evidence="1">
    <location>
        <begin position="152"/>
        <end position="170"/>
    </location>
</feature>
<evidence type="ECO:0000256" key="1">
    <source>
        <dbReference type="SAM" id="Phobius"/>
    </source>
</evidence>
<comment type="caution">
    <text evidence="2">The sequence shown here is derived from an EMBL/GenBank/DDBJ whole genome shotgun (WGS) entry which is preliminary data.</text>
</comment>
<keyword evidence="1" id="KW-1133">Transmembrane helix</keyword>
<keyword evidence="3" id="KW-1185">Reference proteome</keyword>
<proteinExistence type="predicted"/>
<feature type="transmembrane region" description="Helical" evidence="1">
    <location>
        <begin position="105"/>
        <end position="131"/>
    </location>
</feature>
<feature type="transmembrane region" description="Helical" evidence="1">
    <location>
        <begin position="220"/>
        <end position="242"/>
    </location>
</feature>
<name>A0ABQ9JW14_9CUCU</name>
<dbReference type="SUPFAM" id="SSF51206">
    <property type="entry name" value="cAMP-binding domain-like"/>
    <property type="match status" value="1"/>
</dbReference>
<evidence type="ECO:0008006" key="4">
    <source>
        <dbReference type="Google" id="ProtNLM"/>
    </source>
</evidence>
<protein>
    <recommendedName>
        <fullName evidence="4">Ion transport domain-containing protein</fullName>
    </recommendedName>
</protein>
<dbReference type="PANTHER" id="PTHR45689:SF14">
    <property type="entry name" value="CYCLIC NUCLEOTIDE-GATED CATION CHANNEL SUBUNIT A-LIKE PROTEIN"/>
    <property type="match status" value="1"/>
</dbReference>
<reference evidence="2" key="1">
    <citation type="journal article" date="2023" name="Insect Mol. Biol.">
        <title>Genome sequencing provides insights into the evolution of gene families encoding plant cell wall-degrading enzymes in longhorned beetles.</title>
        <authorList>
            <person name="Shin N.R."/>
            <person name="Okamura Y."/>
            <person name="Kirsch R."/>
            <person name="Pauchet Y."/>
        </authorList>
    </citation>
    <scope>NUCLEOTIDE SEQUENCE</scope>
    <source>
        <strain evidence="2">MMC_N1</strain>
    </source>
</reference>
<dbReference type="Gene3D" id="1.10.287.70">
    <property type="match status" value="1"/>
</dbReference>
<dbReference type="InterPro" id="IPR051413">
    <property type="entry name" value="K/Na_HCN_channel"/>
</dbReference>
<evidence type="ECO:0000313" key="2">
    <source>
        <dbReference type="EMBL" id="KAJ8981887.1"/>
    </source>
</evidence>
<evidence type="ECO:0000313" key="3">
    <source>
        <dbReference type="Proteomes" id="UP001162164"/>
    </source>
</evidence>
<gene>
    <name evidence="2" type="ORF">NQ317_007279</name>
</gene>
<dbReference type="InterPro" id="IPR018490">
    <property type="entry name" value="cNMP-bd_dom_sf"/>
</dbReference>
<keyword evidence="1" id="KW-0472">Membrane</keyword>
<dbReference type="PANTHER" id="PTHR45689">
    <property type="entry name" value="I[[H]] CHANNEL, ISOFORM E"/>
    <property type="match status" value="1"/>
</dbReference>
<keyword evidence="1" id="KW-0812">Transmembrane</keyword>
<dbReference type="EMBL" id="JAPWTJ010000155">
    <property type="protein sequence ID" value="KAJ8981887.1"/>
    <property type="molecule type" value="Genomic_DNA"/>
</dbReference>
<feature type="transmembrane region" description="Helical" evidence="1">
    <location>
        <begin position="176"/>
        <end position="200"/>
    </location>
</feature>
<feature type="transmembrane region" description="Helical" evidence="1">
    <location>
        <begin position="76"/>
        <end position="93"/>
    </location>
</feature>
<dbReference type="Proteomes" id="UP001162164">
    <property type="component" value="Unassembled WGS sequence"/>
</dbReference>
<accession>A0ABQ9JW14</accession>